<evidence type="ECO:0000256" key="4">
    <source>
        <dbReference type="ARBA" id="ARBA00022454"/>
    </source>
</evidence>
<feature type="region of interest" description="Disordered" evidence="10">
    <location>
        <begin position="170"/>
        <end position="195"/>
    </location>
</feature>
<keyword evidence="8" id="KW-0131">Cell cycle</keyword>
<name>A0A7S3VH25_9STRA</name>
<evidence type="ECO:0000256" key="9">
    <source>
        <dbReference type="ARBA" id="ARBA00023328"/>
    </source>
</evidence>
<sequence>MPVTRRSARKAATRANTKRTILSALDENRPASIEQLKVKHNSNSDAASISTTTTSSSNSLQAHAHALPDINVLSPSSIHALLDDIKREVNARQECLSIKRAEIAKNQEEVYFLNTMKIEKSVKKMTVREFNAKFMNKQKELDSNVDVDSNEASQKMCIIDVLKSLMISNHTSSSSQNNNGANNNNNGAKKRVRGAGYTNLETPVRQLKIGKTHYRTPGTILRTVRKGEVMYSSNGSPLESNNAGTLVATVCKKRKDENANVNSDQNGENEGGTGENADAAAEFDINIGDGRYITLGDPSTMEHLTVEMKNTAKNQLHVLQDQLSKLLSHLN</sequence>
<dbReference type="InterPro" id="IPR018867">
    <property type="entry name" value="Cell_div_borealin"/>
</dbReference>
<dbReference type="PANTHER" id="PTHR16040">
    <property type="entry name" value="AUSTRALIN, ISOFORM A-RELATED"/>
    <property type="match status" value="1"/>
</dbReference>
<dbReference type="EMBL" id="HBIO01030760">
    <property type="protein sequence ID" value="CAE0478711.1"/>
    <property type="molecule type" value="Transcribed_RNA"/>
</dbReference>
<evidence type="ECO:0000256" key="8">
    <source>
        <dbReference type="ARBA" id="ARBA00023306"/>
    </source>
</evidence>
<keyword evidence="7" id="KW-0539">Nucleus</keyword>
<reference evidence="11" key="1">
    <citation type="submission" date="2021-01" db="EMBL/GenBank/DDBJ databases">
        <authorList>
            <person name="Corre E."/>
            <person name="Pelletier E."/>
            <person name="Niang G."/>
            <person name="Scheremetjew M."/>
            <person name="Finn R."/>
            <person name="Kale V."/>
            <person name="Holt S."/>
            <person name="Cochrane G."/>
            <person name="Meng A."/>
            <person name="Brown T."/>
            <person name="Cohen L."/>
        </authorList>
    </citation>
    <scope>NUCLEOTIDE SEQUENCE</scope>
    <source>
        <strain evidence="11">MM31A-1</strain>
    </source>
</reference>
<gene>
    <name evidence="11" type="ORF">CDEB00056_LOCUS23564</name>
</gene>
<evidence type="ECO:0000256" key="10">
    <source>
        <dbReference type="SAM" id="MobiDB-lite"/>
    </source>
</evidence>
<dbReference type="GO" id="GO:0005634">
    <property type="term" value="C:nucleus"/>
    <property type="evidence" value="ECO:0007669"/>
    <property type="project" value="UniProtKB-SubCell"/>
</dbReference>
<comment type="subcellular location">
    <subcellularLocation>
        <location evidence="2">Chromosome</location>
        <location evidence="2">Centromere</location>
    </subcellularLocation>
    <subcellularLocation>
        <location evidence="1">Nucleus</location>
    </subcellularLocation>
</comment>
<feature type="compositionally biased region" description="Low complexity" evidence="10">
    <location>
        <begin position="170"/>
        <end position="187"/>
    </location>
</feature>
<protein>
    <recommendedName>
        <fullName evidence="12">Borealin N-terminal domain-containing protein</fullName>
    </recommendedName>
</protein>
<keyword evidence="4" id="KW-0158">Chromosome</keyword>
<evidence type="ECO:0000313" key="11">
    <source>
        <dbReference type="EMBL" id="CAE0478711.1"/>
    </source>
</evidence>
<evidence type="ECO:0000256" key="6">
    <source>
        <dbReference type="ARBA" id="ARBA00022776"/>
    </source>
</evidence>
<accession>A0A7S3VH25</accession>
<evidence type="ECO:0008006" key="12">
    <source>
        <dbReference type="Google" id="ProtNLM"/>
    </source>
</evidence>
<evidence type="ECO:0000256" key="3">
    <source>
        <dbReference type="ARBA" id="ARBA00009914"/>
    </source>
</evidence>
<proteinExistence type="inferred from homology"/>
<evidence type="ECO:0000256" key="1">
    <source>
        <dbReference type="ARBA" id="ARBA00004123"/>
    </source>
</evidence>
<keyword evidence="5" id="KW-0132">Cell division</keyword>
<dbReference type="GO" id="GO:0051301">
    <property type="term" value="P:cell division"/>
    <property type="evidence" value="ECO:0007669"/>
    <property type="project" value="UniProtKB-KW"/>
</dbReference>
<dbReference type="AlphaFoldDB" id="A0A7S3VH25"/>
<organism evidence="11">
    <name type="scientific">Chaetoceros debilis</name>
    <dbReference type="NCBI Taxonomy" id="122233"/>
    <lineage>
        <taxon>Eukaryota</taxon>
        <taxon>Sar</taxon>
        <taxon>Stramenopiles</taxon>
        <taxon>Ochrophyta</taxon>
        <taxon>Bacillariophyta</taxon>
        <taxon>Coscinodiscophyceae</taxon>
        <taxon>Chaetocerotophycidae</taxon>
        <taxon>Chaetocerotales</taxon>
        <taxon>Chaetocerotaceae</taxon>
        <taxon>Chaetoceros</taxon>
    </lineage>
</organism>
<evidence type="ECO:0000256" key="2">
    <source>
        <dbReference type="ARBA" id="ARBA00004584"/>
    </source>
</evidence>
<dbReference type="PANTHER" id="PTHR16040:SF7">
    <property type="entry name" value="AUSTRALIN, ISOFORM A-RELATED"/>
    <property type="match status" value="1"/>
</dbReference>
<dbReference type="GO" id="GO:0000775">
    <property type="term" value="C:chromosome, centromeric region"/>
    <property type="evidence" value="ECO:0007669"/>
    <property type="project" value="UniProtKB-SubCell"/>
</dbReference>
<keyword evidence="9" id="KW-0137">Centromere</keyword>
<keyword evidence="6" id="KW-0498">Mitosis</keyword>
<comment type="similarity">
    <text evidence="3">Belongs to the borealin family.</text>
</comment>
<feature type="region of interest" description="Disordered" evidence="10">
    <location>
        <begin position="257"/>
        <end position="278"/>
    </location>
</feature>
<evidence type="ECO:0000256" key="5">
    <source>
        <dbReference type="ARBA" id="ARBA00022618"/>
    </source>
</evidence>
<evidence type="ECO:0000256" key="7">
    <source>
        <dbReference type="ARBA" id="ARBA00023242"/>
    </source>
</evidence>